<dbReference type="SMART" id="SM00179">
    <property type="entry name" value="EGF_CA"/>
    <property type="match status" value="2"/>
</dbReference>
<dbReference type="SUPFAM" id="SSF49899">
    <property type="entry name" value="Concanavalin A-like lectins/glucanases"/>
    <property type="match status" value="2"/>
</dbReference>
<sequence>MWYILISVLAFVASISGYESGKINIDLQTIPSVLPHDIYPGFEVMQFRTEFNHLTSYQLIENRFSKYFTVLDNGILMTTSNLLPLVNRPVYLIILEQLFNRTKIHELNLYVINRHRMLTFSRDHLGEGQITENASLGSLIKDLPMFHARGNFPVHYIILPNEAGQRPFALAESHFGQIGFNLTLRSSKQTMKLVTAQQLDREKKASHRVVIQASDGDYVSTSKIEGLIHVLDVNDNSPIFEQIHYSFDVLPENLNELGNWSCIQPQWKRFSSIGQVLAKDADGDRVAYKLLTPTNLIVIVPQTGELLLIGEPNIEMDINVESEFLVEAHDIRIPSRIGISPARVLVRFLTCKSERTLAKEKNEIHRIVKRRVTRAVRPTKKIEFTEADGNIEDKVAFNLEKENERETYKIRDINKWVTVMSNGTVKVKQKWDYEELGPEKTIDFWVTITNSGFQYTDNQRVIINIKDINDEPPYFINRPLPMQAVVQLNAPPNTHVFTLQARDPDTDSNIHYFIVRDRTGGRFEVDERSGVVRTRGTDPFQLDMEYVLYVKAEDQNGRVEDRRYQSTPEERLSIVGGKRAPQFYLTAYEAEIPENKKKDSDIISVKAKSFADREIRYTLQAQNPGAAGTFNIGATSGIVKLAKELDFEDLRQLNIYQLIVTATEDSGGFSTSVELTIRVSDVNDNAPKFELPDYQAHNVDEDIPLGTSILKVKATDADSGMNAEIEYLVSDDHFSVDASGAIVNNKQLDADNNNAYYEFIVTAKDKGEPSKSGTATVRIYTKNKNDEEPKFSQQVYTPNVDENAGPSTLVTTVVASDKDGDNVRFGFVGGGTSSGQFVIEEITGVIRLHNKKILLDRDKYELNVTAMDDGACCLNGEQNIHTSTAVVVVFITDVNDNKPVFKDCGTYNPKVEEGATNGSPVIKVLATDEDKGVNGQVKYSIVQQPNQKGTKFTVDEETGQVMTNKVFDREGDDGKFVSVTVKATDQGEPSLEGVCSFTVEITDVNDNPPLFDRQKYVENVKQDASIGTNILRVSASDEDADNNGAIIYSLSAPNDEKGLEYFEIQPESGWIVLKKPLDRDRYRLRISASDRGTPPSYAEVDVELDVVDRNNKPPVWDSNVYGPIHIKENVTVGTVMTSVKASSGIENNPVVFYHLMPGSTAQTNKMHTFYLQQRSENSVTWADIKVNQPLDYESIKEYNLTVRVENNGAQQLASETTVFIMLEDVNDEIPLFTEREQETVLEGEPIGSKVTQVNAIDKDGTFPNNQVTYYVVDSDRNEGKDYFEINRETGEIFTKIVFDREKQGAYALEVEARDGSPSARPNSNGQPNSVTKFIRIGIADKNDNPPYFDKGLYEAEVDENEDIQHTVLTVTAKDHDESSRIRYEITSGNIGGAFAVKNMTGAIYVAGALDYETRKRYELRLTASDNLKENYTIVVIHVKDVNDNPPVFERPTYRTQITEEDDRNLPKRVLQVTASDGDKDRKHDIVYFLTGQGIDPDNPANSKFDINRTSGDIRVLKPLDRDQPNGRPQWRFTVFAQDEGGEGLVGYADVQVNLKDINDNAPLFPQGVYFGNVTENGTAGMVVMTMTAVDYDDPHEGTNAKLIYSIEKNVIEEETGSPIFEIEADTGVIKTAVCCLDRERTPDYSIQVVAIDGGGLKGTGTASIRVKDINDMPPQFTKDEWLTEVDETDGPDLPDMPILTVTVHDEDETNKFQYKVIENSGYGADKFTMVRNNDGTGSLKIVQQLDYEDQLQSNGFRFRIQVNDKGEDNDNDKYHVAYSWVVVKLRDINDNKPQFEKANIEAVVPENAIIGNTLETFNATDPDQGGKSKVSYSIDRTSDRKRQFFINENGTVSIQRSLDREETPRHQVKILAIDDGIPPKTATATLTVIVQDINDNSPTFLKDYRPVLPEFLPPRKVVEILATDDDDRSKSNGPPFTFRMDPKADDVIRASFKVESDNKGANGDGMAIVSSLRTFDREQQKEYLIPIVIRDAGHPLMSGTSTLTVIIGDANDNKMQPGSKDIFVYNYAGQSPETEIGRVYVYDLDDWDLPDKKFYWDGAEHDQFKFNEDTGMIYMKSGTHDGKYYLRFRVYDRAHTQTDIPANVTVTVKSIPHEAVLNSGSVRISGVTDEDFIRVWNYKTQSLSRSKADLFRDKLAVLLNIERENVDVFSVQLKRKHPPLTDIRFAAHGSPYYKPVRLNGIVLMHREEIERDVGINITMVGIDECFYENEICEGSCTNTLEISSLPYMVNANKTALVGVRVDVIAECTCGARNFSKNESCRNNPCYNGGRCLEGRFGLSCQCPSGYNGPRCQQIARSFRGNGWAWYPALEMCDVSHLSFEFITRKSDGLLLYNGPIVPPELDEIMVSDFISVELERGIPRLLIDFGSGTLELKVKTKLTLDDGEWHRLDIFWNTETVKLIVDFCKSAEIFEQDDGKVPEFNDITCQAQGTIPPFNEYLNVNAPLQIGGLYVEQFEPDQYKWKYMPVGKGFDGCIKNLFHNSKLYDLAHPGLSRNSVAGCSQTEEICNNQESTFRCWEHGTCVGSFSEAKCHCNPGWTGPGCMIPTVPTTFKIQSYVKYALSFEPDKYSTQIQLRFRTRELHGELFRVSDQHGREYAILEIKDTRLRFKYNLNSFKTEERDIWLTAIAVNDGQWHTVRVSRFGSAATLELDGGEGRRFNETFSFEGHQWLLVDKQEGVYAGGKAEYTGVRTFEVYADYQKGCLDDIRLEGKHLPLPPAMNGTQWGQATMARNLEKNCPSNKPCANIICPDPLECIDLWNQYDCTCGEGRIPSPDNKGCMDKNECIDYPCLNGGRCINEDPRFRYRCICHDGFWGENCELVQEGQTLKLSMGALAAILVCLLVILVLVLVFVVYNRRKESHIKYPGPDDDVRENIINYDDEGGGEDDMTAFDITPLQIPICKAIPEIGKLPSCKVAYPIGPEHNVGTFIEDHKNRADSDPNAPPFDDLRNYAYEGGGSTAGSLSSLASGTDDEQHEYEYLGNWGPRFDKLADMYGRTEHGSEEE</sequence>
<dbReference type="CDD" id="cd11304">
    <property type="entry name" value="Cadherin_repeat"/>
    <property type="match status" value="14"/>
</dbReference>
<name>A0AAJ6YC29_9HYME</name>
<dbReference type="SUPFAM" id="SSF57196">
    <property type="entry name" value="EGF/Laminin"/>
    <property type="match status" value="2"/>
</dbReference>
<dbReference type="FunFam" id="2.60.40.60:FF:000213">
    <property type="entry name" value="neural-cadherin isoform X1"/>
    <property type="match status" value="1"/>
</dbReference>
<keyword evidence="9 16" id="KW-0130">Cell adhesion</keyword>
<dbReference type="FunFam" id="2.60.40.60:FF:000112">
    <property type="entry name" value="neural-cadherin isoform X1"/>
    <property type="match status" value="1"/>
</dbReference>
<feature type="domain" description="Cadherin" evidence="22">
    <location>
        <begin position="129"/>
        <end position="240"/>
    </location>
</feature>
<dbReference type="GO" id="GO:0009887">
    <property type="term" value="P:animal organ morphogenesis"/>
    <property type="evidence" value="ECO:0007669"/>
    <property type="project" value="UniProtKB-ARBA"/>
</dbReference>
<keyword evidence="3 15" id="KW-0245">EGF-like domain</keyword>
<feature type="domain" description="Cadherin" evidence="22">
    <location>
        <begin position="382"/>
        <end position="475"/>
    </location>
</feature>
<evidence type="ECO:0000256" key="5">
    <source>
        <dbReference type="ARBA" id="ARBA00022723"/>
    </source>
</evidence>
<dbReference type="Gene3D" id="2.60.40.60">
    <property type="entry name" value="Cadherins"/>
    <property type="match status" value="17"/>
</dbReference>
<dbReference type="PANTHER" id="PTHR24027:SF438">
    <property type="entry name" value="CADHERIN 23"/>
    <property type="match status" value="1"/>
</dbReference>
<dbReference type="GO" id="GO:0007156">
    <property type="term" value="P:homophilic cell adhesion via plasma membrane adhesion molecules"/>
    <property type="evidence" value="ECO:0007669"/>
    <property type="project" value="InterPro"/>
</dbReference>
<organism evidence="23 24">
    <name type="scientific">Ceratosolen solmsi marchali</name>
    <dbReference type="NCBI Taxonomy" id="326594"/>
    <lineage>
        <taxon>Eukaryota</taxon>
        <taxon>Metazoa</taxon>
        <taxon>Ecdysozoa</taxon>
        <taxon>Arthropoda</taxon>
        <taxon>Hexapoda</taxon>
        <taxon>Insecta</taxon>
        <taxon>Pterygota</taxon>
        <taxon>Neoptera</taxon>
        <taxon>Endopterygota</taxon>
        <taxon>Hymenoptera</taxon>
        <taxon>Apocrita</taxon>
        <taxon>Proctotrupomorpha</taxon>
        <taxon>Chalcidoidea</taxon>
        <taxon>Agaonidae</taxon>
        <taxon>Agaoninae</taxon>
        <taxon>Ceratosolen</taxon>
    </lineage>
</organism>
<keyword evidence="10 18" id="KW-1133">Transmembrane helix</keyword>
<feature type="chain" id="PRO_5042563936" evidence="19">
    <location>
        <begin position="18"/>
        <end position="3022"/>
    </location>
</feature>
<dbReference type="GeneID" id="105359907"/>
<feature type="disulfide bond" evidence="15">
    <location>
        <begin position="2827"/>
        <end position="2836"/>
    </location>
</feature>
<dbReference type="GO" id="GO:0030855">
    <property type="term" value="P:epithelial cell differentiation"/>
    <property type="evidence" value="ECO:0007669"/>
    <property type="project" value="UniProtKB-ARBA"/>
</dbReference>
<feature type="domain" description="Cadherin" evidence="22">
    <location>
        <begin position="1565"/>
        <end position="1676"/>
    </location>
</feature>
<keyword evidence="5" id="KW-0479">Metal-binding</keyword>
<evidence type="ECO:0000259" key="22">
    <source>
        <dbReference type="PROSITE" id="PS50268"/>
    </source>
</evidence>
<dbReference type="CDD" id="cd00110">
    <property type="entry name" value="LamG"/>
    <property type="match status" value="2"/>
</dbReference>
<dbReference type="GO" id="GO:0007424">
    <property type="term" value="P:open tracheal system development"/>
    <property type="evidence" value="ECO:0007669"/>
    <property type="project" value="UniProtKB-ARBA"/>
</dbReference>
<dbReference type="FunFam" id="2.60.40.60:FF:000128">
    <property type="entry name" value="neural-cadherin isoform X2"/>
    <property type="match status" value="1"/>
</dbReference>
<dbReference type="FunFam" id="2.60.40.60:FF:000109">
    <property type="entry name" value="neural-cadherin isoform X2"/>
    <property type="match status" value="1"/>
</dbReference>
<evidence type="ECO:0000256" key="16">
    <source>
        <dbReference type="RuleBase" id="RU003318"/>
    </source>
</evidence>
<evidence type="ECO:0000256" key="11">
    <source>
        <dbReference type="ARBA" id="ARBA00023136"/>
    </source>
</evidence>
<dbReference type="FunFam" id="2.60.40.60:FF:000199">
    <property type="entry name" value="neural-cadherin isoform X1"/>
    <property type="match status" value="1"/>
</dbReference>
<dbReference type="SMART" id="SM00181">
    <property type="entry name" value="EGF"/>
    <property type="match status" value="4"/>
</dbReference>
<keyword evidence="12 15" id="KW-1015">Disulfide bond</keyword>
<dbReference type="FunFam" id="2.60.40.60:FF:000274">
    <property type="entry name" value="neural-cadherin isoform X9"/>
    <property type="match status" value="1"/>
</dbReference>
<dbReference type="SMART" id="SM00282">
    <property type="entry name" value="LamG"/>
    <property type="match status" value="2"/>
</dbReference>
<dbReference type="InterPro" id="IPR000742">
    <property type="entry name" value="EGF"/>
</dbReference>
<feature type="domain" description="Cadherin" evidence="22">
    <location>
        <begin position="792"/>
        <end position="901"/>
    </location>
</feature>
<dbReference type="InterPro" id="IPR039808">
    <property type="entry name" value="Cadherin"/>
</dbReference>
<feature type="domain" description="Cadherin" evidence="22">
    <location>
        <begin position="1449"/>
        <end position="1564"/>
    </location>
</feature>
<dbReference type="GO" id="GO:0008013">
    <property type="term" value="F:beta-catenin binding"/>
    <property type="evidence" value="ECO:0007669"/>
    <property type="project" value="TreeGrafter"/>
</dbReference>
<dbReference type="Pfam" id="PF24811">
    <property type="entry name" value="Ig_Shg"/>
    <property type="match status" value="1"/>
</dbReference>
<evidence type="ECO:0000256" key="17">
    <source>
        <dbReference type="RuleBase" id="RU004357"/>
    </source>
</evidence>
<evidence type="ECO:0000256" key="3">
    <source>
        <dbReference type="ARBA" id="ARBA00022536"/>
    </source>
</evidence>
<dbReference type="GO" id="GO:0005509">
    <property type="term" value="F:calcium ion binding"/>
    <property type="evidence" value="ECO:0007669"/>
    <property type="project" value="UniProtKB-UniRule"/>
</dbReference>
<feature type="domain" description="Cadherin" evidence="22">
    <location>
        <begin position="584"/>
        <end position="689"/>
    </location>
</feature>
<dbReference type="FunFam" id="2.60.40.60:FF:000182">
    <property type="entry name" value="Blast:Putative neural-cadherin 2"/>
    <property type="match status" value="1"/>
</dbReference>
<dbReference type="GO" id="GO:0048589">
    <property type="term" value="P:developmental growth"/>
    <property type="evidence" value="ECO:0007669"/>
    <property type="project" value="UniProtKB-ARBA"/>
</dbReference>
<dbReference type="FunFam" id="4.10.900.10:FF:000001">
    <property type="entry name" value="Cadherin 2"/>
    <property type="match status" value="1"/>
</dbReference>
<dbReference type="InterPro" id="IPR015919">
    <property type="entry name" value="Cadherin-like_sf"/>
</dbReference>
<evidence type="ECO:0000313" key="24">
    <source>
        <dbReference type="RefSeq" id="XP_011494965.1"/>
    </source>
</evidence>
<dbReference type="FunFam" id="2.60.40.60:FF:000192">
    <property type="entry name" value="neural-cadherin isoform X8"/>
    <property type="match status" value="1"/>
</dbReference>
<keyword evidence="6 19" id="KW-0732">Signal</keyword>
<dbReference type="InterPro" id="IPR002126">
    <property type="entry name" value="Cadherin-like_dom"/>
</dbReference>
<feature type="signal peptide" evidence="19">
    <location>
        <begin position="1"/>
        <end position="17"/>
    </location>
</feature>
<feature type="domain" description="Laminin G" evidence="20">
    <location>
        <begin position="2565"/>
        <end position="2756"/>
    </location>
</feature>
<dbReference type="FunFam" id="2.60.40.60:FF:000209">
    <property type="entry name" value="neural-cadherin isoform X1"/>
    <property type="match status" value="1"/>
</dbReference>
<feature type="domain" description="Cadherin" evidence="22">
    <location>
        <begin position="1917"/>
        <end position="2019"/>
    </location>
</feature>
<dbReference type="PROSITE" id="PS01186">
    <property type="entry name" value="EGF_2"/>
    <property type="match status" value="3"/>
</dbReference>
<gene>
    <name evidence="24" type="primary">LOC105359907</name>
</gene>
<feature type="domain" description="EGF-like" evidence="21">
    <location>
        <begin position="2799"/>
        <end position="2837"/>
    </location>
</feature>
<dbReference type="CDD" id="cd00054">
    <property type="entry name" value="EGF_CA"/>
    <property type="match status" value="2"/>
</dbReference>
<keyword evidence="2" id="KW-1003">Cell membrane</keyword>
<evidence type="ECO:0000256" key="14">
    <source>
        <dbReference type="PROSITE-ProRule" id="PRU00043"/>
    </source>
</evidence>
<dbReference type="GO" id="GO:0007163">
    <property type="term" value="P:establishment or maintenance of cell polarity"/>
    <property type="evidence" value="ECO:0007669"/>
    <property type="project" value="UniProtKB-ARBA"/>
</dbReference>
<dbReference type="GO" id="GO:0045296">
    <property type="term" value="F:cadherin binding"/>
    <property type="evidence" value="ECO:0007669"/>
    <property type="project" value="TreeGrafter"/>
</dbReference>
<feature type="disulfide bond" evidence="15">
    <location>
        <begin position="2808"/>
        <end position="2825"/>
    </location>
</feature>
<evidence type="ECO:0000256" key="12">
    <source>
        <dbReference type="ARBA" id="ARBA00023157"/>
    </source>
</evidence>
<keyword evidence="4 16" id="KW-0812">Transmembrane</keyword>
<dbReference type="GO" id="GO:0044331">
    <property type="term" value="P:cell-cell adhesion mediated by cadherin"/>
    <property type="evidence" value="ECO:0007669"/>
    <property type="project" value="UniProtKB-ARBA"/>
</dbReference>
<evidence type="ECO:0000256" key="7">
    <source>
        <dbReference type="ARBA" id="ARBA00022737"/>
    </source>
</evidence>
<dbReference type="InterPro" id="IPR013320">
    <property type="entry name" value="ConA-like_dom_sf"/>
</dbReference>
<dbReference type="FunFam" id="2.60.40.60:FF:000184">
    <property type="entry name" value="neural-cadherin isoform X12"/>
    <property type="match status" value="1"/>
</dbReference>
<evidence type="ECO:0000313" key="23">
    <source>
        <dbReference type="Proteomes" id="UP000695007"/>
    </source>
</evidence>
<evidence type="ECO:0000256" key="2">
    <source>
        <dbReference type="ARBA" id="ARBA00022475"/>
    </source>
</evidence>
<dbReference type="InterPro" id="IPR001791">
    <property type="entry name" value="Laminin_G"/>
</dbReference>
<dbReference type="GO" id="GO:0005911">
    <property type="term" value="C:cell-cell junction"/>
    <property type="evidence" value="ECO:0007669"/>
    <property type="project" value="UniProtKB-ARBA"/>
</dbReference>
<dbReference type="FunFam" id="2.60.120.200:FF:000044">
    <property type="entry name" value="neural-cadherin isoform X1"/>
    <property type="match status" value="1"/>
</dbReference>
<feature type="domain" description="Laminin G" evidence="20">
    <location>
        <begin position="2313"/>
        <end position="2519"/>
    </location>
</feature>
<dbReference type="PANTHER" id="PTHR24027">
    <property type="entry name" value="CADHERIN-23"/>
    <property type="match status" value="1"/>
</dbReference>
<feature type="domain" description="Cadherin" evidence="22">
    <location>
        <begin position="478"/>
        <end position="583"/>
    </location>
</feature>
<dbReference type="Pfam" id="PF02210">
    <property type="entry name" value="Laminin_G_2"/>
    <property type="match status" value="2"/>
</dbReference>
<feature type="domain" description="Cadherin" evidence="22">
    <location>
        <begin position="1796"/>
        <end position="1900"/>
    </location>
</feature>
<evidence type="ECO:0000256" key="15">
    <source>
        <dbReference type="PROSITE-ProRule" id="PRU00076"/>
    </source>
</evidence>
<dbReference type="PROSITE" id="PS00232">
    <property type="entry name" value="CADHERIN_1"/>
    <property type="match status" value="6"/>
</dbReference>
<keyword evidence="13" id="KW-0325">Glycoprotein</keyword>
<keyword evidence="7" id="KW-0677">Repeat</keyword>
<dbReference type="FunFam" id="2.60.120.200:FF:000040">
    <property type="entry name" value="neural-cadherin isoform X1"/>
    <property type="match status" value="1"/>
</dbReference>
<dbReference type="PRINTS" id="PR00205">
    <property type="entry name" value="CADHERIN"/>
</dbReference>
<proteinExistence type="predicted"/>
<evidence type="ECO:0000256" key="19">
    <source>
        <dbReference type="SAM" id="SignalP"/>
    </source>
</evidence>
<dbReference type="GO" id="GO:0016342">
    <property type="term" value="C:catenin complex"/>
    <property type="evidence" value="ECO:0007669"/>
    <property type="project" value="TreeGrafter"/>
</dbReference>
<dbReference type="KEGG" id="csol:105359907"/>
<dbReference type="Pfam" id="PF01049">
    <property type="entry name" value="CADH_Y-type_LIR"/>
    <property type="match status" value="1"/>
</dbReference>
<evidence type="ECO:0000259" key="20">
    <source>
        <dbReference type="PROSITE" id="PS50025"/>
    </source>
</evidence>
<feature type="disulfide bond" evidence="15">
    <location>
        <begin position="2552"/>
        <end position="2561"/>
    </location>
</feature>
<dbReference type="PROSITE" id="PS00022">
    <property type="entry name" value="EGF_1"/>
    <property type="match status" value="3"/>
</dbReference>
<protein>
    <submittedName>
        <fullName evidence="24">Neural-cadherin</fullName>
    </submittedName>
</protein>
<dbReference type="GO" id="GO:0031175">
    <property type="term" value="P:neuron projection development"/>
    <property type="evidence" value="ECO:0007669"/>
    <property type="project" value="TreeGrafter"/>
</dbReference>
<keyword evidence="23" id="KW-1185">Reference proteome</keyword>
<feature type="domain" description="Cadherin" evidence="22">
    <location>
        <begin position="1349"/>
        <end position="1448"/>
    </location>
</feature>
<dbReference type="InterPro" id="IPR001881">
    <property type="entry name" value="EGF-like_Ca-bd_dom"/>
</dbReference>
<dbReference type="FunFam" id="2.60.40.60:FF:000020">
    <property type="entry name" value="Dachsous cadherin-related 1b"/>
    <property type="match status" value="1"/>
</dbReference>
<evidence type="ECO:0000256" key="13">
    <source>
        <dbReference type="ARBA" id="ARBA00023180"/>
    </source>
</evidence>
<feature type="domain" description="Cadherin" evidence="22">
    <location>
        <begin position="1232"/>
        <end position="1348"/>
    </location>
</feature>
<comment type="caution">
    <text evidence="15">Lacks conserved residue(s) required for the propagation of feature annotation.</text>
</comment>
<feature type="domain" description="Cadherin" evidence="22">
    <location>
        <begin position="1126"/>
        <end position="1232"/>
    </location>
</feature>
<feature type="domain" description="Cadherin" evidence="22">
    <location>
        <begin position="691"/>
        <end position="791"/>
    </location>
</feature>
<dbReference type="Pfam" id="PF00028">
    <property type="entry name" value="Cadherin"/>
    <property type="match status" value="12"/>
</dbReference>
<dbReference type="FunFam" id="2.60.40.60:FF:000039">
    <property type="entry name" value="FAT atypical cadherin 3"/>
    <property type="match status" value="1"/>
</dbReference>
<dbReference type="Gene3D" id="2.10.25.10">
    <property type="entry name" value="Laminin"/>
    <property type="match status" value="2"/>
</dbReference>
<dbReference type="FunFam" id="2.10.25.10:FF:000312">
    <property type="entry name" value="neural-cadherin isoform X10"/>
    <property type="match status" value="1"/>
</dbReference>
<comment type="function">
    <text evidence="17">Cadherins are calcium-dependent cell adhesion proteins.</text>
</comment>
<dbReference type="FunFam" id="2.60.40.60:FF:000058">
    <property type="entry name" value="FAT atypical cadherin 3"/>
    <property type="match status" value="1"/>
</dbReference>
<evidence type="ECO:0000256" key="9">
    <source>
        <dbReference type="ARBA" id="ARBA00022889"/>
    </source>
</evidence>
<dbReference type="FunFam" id="2.60.40.60:FF:000013">
    <property type="entry name" value="Cadherin EGF LAG seven-pass G-type receptor"/>
    <property type="match status" value="1"/>
</dbReference>
<keyword evidence="8 14" id="KW-0106">Calcium</keyword>
<dbReference type="GO" id="GO:0030425">
    <property type="term" value="C:dendrite"/>
    <property type="evidence" value="ECO:0007669"/>
    <property type="project" value="UniProtKB-ARBA"/>
</dbReference>
<dbReference type="InterPro" id="IPR020894">
    <property type="entry name" value="Cadherin_CS"/>
</dbReference>
<feature type="domain" description="EGF-like" evidence="21">
    <location>
        <begin position="2527"/>
        <end position="2562"/>
    </location>
</feature>
<reference evidence="24" key="1">
    <citation type="submission" date="2025-08" db="UniProtKB">
        <authorList>
            <consortium name="RefSeq"/>
        </authorList>
    </citation>
    <scope>IDENTIFICATION</scope>
</reference>
<dbReference type="InterPro" id="IPR000233">
    <property type="entry name" value="Cadherin_Y-type_LIR"/>
</dbReference>
<evidence type="ECO:0000256" key="8">
    <source>
        <dbReference type="ARBA" id="ARBA00022837"/>
    </source>
</evidence>
<dbReference type="GO" id="GO:0001736">
    <property type="term" value="P:establishment of planar polarity"/>
    <property type="evidence" value="ECO:0007669"/>
    <property type="project" value="UniProtKB-ARBA"/>
</dbReference>
<dbReference type="PROSITE" id="PS50026">
    <property type="entry name" value="EGF_3"/>
    <property type="match status" value="3"/>
</dbReference>
<dbReference type="Proteomes" id="UP000695007">
    <property type="component" value="Unplaced"/>
</dbReference>
<dbReference type="RefSeq" id="XP_011494965.1">
    <property type="nucleotide sequence ID" value="XM_011496663.1"/>
</dbReference>
<evidence type="ECO:0000256" key="6">
    <source>
        <dbReference type="ARBA" id="ARBA00022729"/>
    </source>
</evidence>
<dbReference type="InterPro" id="IPR027397">
    <property type="entry name" value="Catenin-bd_sf"/>
</dbReference>
<evidence type="ECO:0000256" key="4">
    <source>
        <dbReference type="ARBA" id="ARBA00022692"/>
    </source>
</evidence>
<dbReference type="InterPro" id="IPR056370">
    <property type="entry name" value="Shg-like_Ig-like"/>
</dbReference>
<evidence type="ECO:0000256" key="10">
    <source>
        <dbReference type="ARBA" id="ARBA00022989"/>
    </source>
</evidence>
<feature type="domain" description="Cadherin" evidence="22">
    <location>
        <begin position="1012"/>
        <end position="1116"/>
    </location>
</feature>
<dbReference type="Gene3D" id="4.10.900.10">
    <property type="entry name" value="TCF3-CBD (Catenin binding domain)"/>
    <property type="match status" value="1"/>
</dbReference>
<dbReference type="PROSITE" id="PS50025">
    <property type="entry name" value="LAM_G_DOMAIN"/>
    <property type="match status" value="2"/>
</dbReference>
<dbReference type="GO" id="GO:0000902">
    <property type="term" value="P:cell morphogenesis"/>
    <property type="evidence" value="ECO:0007669"/>
    <property type="project" value="UniProtKB-ARBA"/>
</dbReference>
<accession>A0AAJ6YC29</accession>
<evidence type="ECO:0000256" key="18">
    <source>
        <dbReference type="SAM" id="Phobius"/>
    </source>
</evidence>
<dbReference type="PROSITE" id="PS50268">
    <property type="entry name" value="CADHERIN_2"/>
    <property type="match status" value="16"/>
</dbReference>
<evidence type="ECO:0000256" key="1">
    <source>
        <dbReference type="ARBA" id="ARBA00004251"/>
    </source>
</evidence>
<evidence type="ECO:0000259" key="21">
    <source>
        <dbReference type="PROSITE" id="PS50026"/>
    </source>
</evidence>
<feature type="disulfide bond" evidence="15">
    <location>
        <begin position="2302"/>
        <end position="2311"/>
    </location>
</feature>
<feature type="domain" description="Cadherin" evidence="22">
    <location>
        <begin position="1677"/>
        <end position="1795"/>
    </location>
</feature>
<feature type="domain" description="Cadherin" evidence="22">
    <location>
        <begin position="903"/>
        <end position="1011"/>
    </location>
</feature>
<keyword evidence="11 18" id="KW-0472">Membrane</keyword>
<dbReference type="Gene3D" id="2.60.120.200">
    <property type="match status" value="2"/>
</dbReference>
<feature type="transmembrane region" description="Helical" evidence="18">
    <location>
        <begin position="2849"/>
        <end position="2872"/>
    </location>
</feature>
<dbReference type="SMART" id="SM00112">
    <property type="entry name" value="CA"/>
    <property type="match status" value="16"/>
</dbReference>
<dbReference type="GO" id="GO:0016477">
    <property type="term" value="P:cell migration"/>
    <property type="evidence" value="ECO:0007669"/>
    <property type="project" value="TreeGrafter"/>
</dbReference>
<dbReference type="SUPFAM" id="SSF49313">
    <property type="entry name" value="Cadherin-like"/>
    <property type="match status" value="18"/>
</dbReference>
<dbReference type="CDD" id="cd00053">
    <property type="entry name" value="EGF"/>
    <property type="match status" value="1"/>
</dbReference>
<comment type="subcellular location">
    <subcellularLocation>
        <location evidence="1 16">Cell membrane</location>
        <topology evidence="1 16">Single-pass type I membrane protein</topology>
    </subcellularLocation>
</comment>
<feature type="domain" description="EGF-like" evidence="21">
    <location>
        <begin position="2276"/>
        <end position="2312"/>
    </location>
</feature>